<name>A0A0F9E7T8_9ZZZZ</name>
<gene>
    <name evidence="1" type="ORF">LCGC14_2400700</name>
</gene>
<reference evidence="1" key="1">
    <citation type="journal article" date="2015" name="Nature">
        <title>Complex archaea that bridge the gap between prokaryotes and eukaryotes.</title>
        <authorList>
            <person name="Spang A."/>
            <person name="Saw J.H."/>
            <person name="Jorgensen S.L."/>
            <person name="Zaremba-Niedzwiedzka K."/>
            <person name="Martijn J."/>
            <person name="Lind A.E."/>
            <person name="van Eijk R."/>
            <person name="Schleper C."/>
            <person name="Guy L."/>
            <person name="Ettema T.J."/>
        </authorList>
    </citation>
    <scope>NUCLEOTIDE SEQUENCE</scope>
</reference>
<accession>A0A0F9E7T8</accession>
<protein>
    <submittedName>
        <fullName evidence="1">Uncharacterized protein</fullName>
    </submittedName>
</protein>
<sequence>MPNKSVVVEDFVIDEVTGWVCVLTSECKIINISFGLNSHWRILMRCDDERSRQMLSRIINKYGSHPHWSPNPGTIYMD</sequence>
<organism evidence="1">
    <name type="scientific">marine sediment metagenome</name>
    <dbReference type="NCBI Taxonomy" id="412755"/>
    <lineage>
        <taxon>unclassified sequences</taxon>
        <taxon>metagenomes</taxon>
        <taxon>ecological metagenomes</taxon>
    </lineage>
</organism>
<comment type="caution">
    <text evidence="1">The sequence shown here is derived from an EMBL/GenBank/DDBJ whole genome shotgun (WGS) entry which is preliminary data.</text>
</comment>
<evidence type="ECO:0000313" key="1">
    <source>
        <dbReference type="EMBL" id="KKL25896.1"/>
    </source>
</evidence>
<proteinExistence type="predicted"/>
<dbReference type="EMBL" id="LAZR01036041">
    <property type="protein sequence ID" value="KKL25896.1"/>
    <property type="molecule type" value="Genomic_DNA"/>
</dbReference>
<dbReference type="AlphaFoldDB" id="A0A0F9E7T8"/>